<name>A0ABV6HLK6_9SPHI</name>
<evidence type="ECO:0000313" key="3">
    <source>
        <dbReference type="Proteomes" id="UP001589774"/>
    </source>
</evidence>
<dbReference type="EMBL" id="JBHLWO010000002">
    <property type="protein sequence ID" value="MFC0319507.1"/>
    <property type="molecule type" value="Genomic_DNA"/>
</dbReference>
<accession>A0ABV6HLK6</accession>
<organism evidence="2 3">
    <name type="scientific">Olivibacter oleidegradans</name>
    <dbReference type="NCBI Taxonomy" id="760123"/>
    <lineage>
        <taxon>Bacteria</taxon>
        <taxon>Pseudomonadati</taxon>
        <taxon>Bacteroidota</taxon>
        <taxon>Sphingobacteriia</taxon>
        <taxon>Sphingobacteriales</taxon>
        <taxon>Sphingobacteriaceae</taxon>
        <taxon>Olivibacter</taxon>
    </lineage>
</organism>
<feature type="region of interest" description="Disordered" evidence="1">
    <location>
        <begin position="24"/>
        <end position="64"/>
    </location>
</feature>
<proteinExistence type="predicted"/>
<evidence type="ECO:0000313" key="2">
    <source>
        <dbReference type="EMBL" id="MFC0319507.1"/>
    </source>
</evidence>
<evidence type="ECO:0000256" key="1">
    <source>
        <dbReference type="SAM" id="MobiDB-lite"/>
    </source>
</evidence>
<dbReference type="PROSITE" id="PS51257">
    <property type="entry name" value="PROKAR_LIPOPROTEIN"/>
    <property type="match status" value="1"/>
</dbReference>
<sequence>MKKLLFTAAVAAFIFIGCGNRQGDTNDGMGAGDGTDTLQEPMHPNDTSGMAAPVDTAMDTTSMP</sequence>
<comment type="caution">
    <text evidence="2">The sequence shown here is derived from an EMBL/GenBank/DDBJ whole genome shotgun (WGS) entry which is preliminary data.</text>
</comment>
<gene>
    <name evidence="2" type="ORF">ACFFI0_14395</name>
</gene>
<evidence type="ECO:0008006" key="4">
    <source>
        <dbReference type="Google" id="ProtNLM"/>
    </source>
</evidence>
<reference evidence="2 3" key="1">
    <citation type="submission" date="2024-09" db="EMBL/GenBank/DDBJ databases">
        <authorList>
            <person name="Sun Q."/>
            <person name="Mori K."/>
        </authorList>
    </citation>
    <scope>NUCLEOTIDE SEQUENCE [LARGE SCALE GENOMIC DNA]</scope>
    <source>
        <strain evidence="2 3">CCM 7765</strain>
    </source>
</reference>
<dbReference type="Proteomes" id="UP001589774">
    <property type="component" value="Unassembled WGS sequence"/>
</dbReference>
<keyword evidence="3" id="KW-1185">Reference proteome</keyword>
<protein>
    <recommendedName>
        <fullName evidence="4">Lipoprotein</fullName>
    </recommendedName>
</protein>
<dbReference type="RefSeq" id="WP_130855896.1">
    <property type="nucleotide sequence ID" value="NZ_JBHLWO010000002.1"/>
</dbReference>